<keyword evidence="2" id="KW-1185">Reference proteome</keyword>
<dbReference type="EMBL" id="LS483447">
    <property type="protein sequence ID" value="SQH72928.1"/>
    <property type="molecule type" value="Genomic_DNA"/>
</dbReference>
<name>A0A2X4PMY7_9PORP</name>
<accession>A0A2X4PMY7</accession>
<dbReference type="Proteomes" id="UP000249300">
    <property type="component" value="Chromosome 1"/>
</dbReference>
<evidence type="ECO:0000313" key="2">
    <source>
        <dbReference type="Proteomes" id="UP000249300"/>
    </source>
</evidence>
<dbReference type="KEGG" id="pcre:NCTC12858_00763"/>
<evidence type="ECO:0000313" key="1">
    <source>
        <dbReference type="EMBL" id="SQH72928.1"/>
    </source>
</evidence>
<gene>
    <name evidence="1" type="ORF">NCTC12858_00763</name>
</gene>
<sequence length="129" mass="14611">MPDSILLPRPLLRTHHFNRGMRYAAHYLLCKGYCLRWPLVGLSPNGNVSLDLFERETHSVAFYPGVLELRPLNEEKSKEGTFLTSFSVQADPDASIGISALTRCIELKEMRQLISTLSGPFSLHLLRLE</sequence>
<dbReference type="AlphaFoldDB" id="A0A2X4PMY7"/>
<reference evidence="1 2" key="1">
    <citation type="submission" date="2018-06" db="EMBL/GenBank/DDBJ databases">
        <authorList>
            <consortium name="Pathogen Informatics"/>
            <person name="Doyle S."/>
        </authorList>
    </citation>
    <scope>NUCLEOTIDE SEQUENCE [LARGE SCALE GENOMIC DNA]</scope>
    <source>
        <strain evidence="1 2">NCTC12858</strain>
    </source>
</reference>
<organism evidence="1 2">
    <name type="scientific">Porphyromonas crevioricanis</name>
    <dbReference type="NCBI Taxonomy" id="393921"/>
    <lineage>
        <taxon>Bacteria</taxon>
        <taxon>Pseudomonadati</taxon>
        <taxon>Bacteroidota</taxon>
        <taxon>Bacteroidia</taxon>
        <taxon>Bacteroidales</taxon>
        <taxon>Porphyromonadaceae</taxon>
        <taxon>Porphyromonas</taxon>
    </lineage>
</organism>
<protein>
    <submittedName>
        <fullName evidence="1">Uncharacterized protein</fullName>
    </submittedName>
</protein>
<proteinExistence type="predicted"/>